<dbReference type="RefSeq" id="WP_066628703.1">
    <property type="nucleotide sequence ID" value="NZ_FQXL01000007.1"/>
</dbReference>
<name>A0A161YH94_9CLOT</name>
<keyword evidence="3 6" id="KW-0812">Transmembrane</keyword>
<comment type="caution">
    <text evidence="8">The sequence shown here is derived from an EMBL/GenBank/DDBJ whole genome shotgun (WGS) entry which is preliminary data.</text>
</comment>
<organism evidence="8 9">
    <name type="scientific">Clostridium magnum DSM 2767</name>
    <dbReference type="NCBI Taxonomy" id="1121326"/>
    <lineage>
        <taxon>Bacteria</taxon>
        <taxon>Bacillati</taxon>
        <taxon>Bacillota</taxon>
        <taxon>Clostridia</taxon>
        <taxon>Eubacteriales</taxon>
        <taxon>Clostridiaceae</taxon>
        <taxon>Clostridium</taxon>
    </lineage>
</organism>
<dbReference type="EMBL" id="LWAE01000008">
    <property type="protein sequence ID" value="KZL89582.1"/>
    <property type="molecule type" value="Genomic_DNA"/>
</dbReference>
<evidence type="ECO:0000313" key="9">
    <source>
        <dbReference type="Proteomes" id="UP000076603"/>
    </source>
</evidence>
<dbReference type="InterPro" id="IPR007267">
    <property type="entry name" value="GtrA_DPMS_TM"/>
</dbReference>
<comment type="similarity">
    <text evidence="2">Belongs to the GtrA family.</text>
</comment>
<dbReference type="PANTHER" id="PTHR38459:SF1">
    <property type="entry name" value="PROPHAGE BACTOPRENOL-LINKED GLUCOSE TRANSLOCASE HOMOLOG"/>
    <property type="match status" value="1"/>
</dbReference>
<keyword evidence="9" id="KW-1185">Reference proteome</keyword>
<dbReference type="Pfam" id="PF04138">
    <property type="entry name" value="GtrA_DPMS_TM"/>
    <property type="match status" value="1"/>
</dbReference>
<dbReference type="GO" id="GO:0000271">
    <property type="term" value="P:polysaccharide biosynthetic process"/>
    <property type="evidence" value="ECO:0007669"/>
    <property type="project" value="InterPro"/>
</dbReference>
<dbReference type="InterPro" id="IPR051401">
    <property type="entry name" value="GtrA_CellWall_Glycosyl"/>
</dbReference>
<sequence length="139" mass="15951">MKLVVKVNSYIFNGKFKHLSRFSMIGVINTIIDFTVFTIFHSLFGVSYVFSQGLGYGLGVVNSFLLNKKWTFADRRANKRSFYEFLQFVVVNLISLIITMIAMSLLVQNLNLNVYIAKVLVTVIAQVTNFLGYKLWVFN</sequence>
<dbReference type="GO" id="GO:0005886">
    <property type="term" value="C:plasma membrane"/>
    <property type="evidence" value="ECO:0007669"/>
    <property type="project" value="TreeGrafter"/>
</dbReference>
<evidence type="ECO:0000256" key="4">
    <source>
        <dbReference type="ARBA" id="ARBA00022989"/>
    </source>
</evidence>
<evidence type="ECO:0000313" key="8">
    <source>
        <dbReference type="EMBL" id="KZL89582.1"/>
    </source>
</evidence>
<feature type="transmembrane region" description="Helical" evidence="6">
    <location>
        <begin position="85"/>
        <end position="106"/>
    </location>
</feature>
<accession>A0A161YH94</accession>
<evidence type="ECO:0000259" key="7">
    <source>
        <dbReference type="Pfam" id="PF04138"/>
    </source>
</evidence>
<dbReference type="OrthoDB" id="9812049at2"/>
<dbReference type="Proteomes" id="UP000076603">
    <property type="component" value="Unassembled WGS sequence"/>
</dbReference>
<gene>
    <name evidence="8" type="ORF">CLMAG_50820</name>
</gene>
<evidence type="ECO:0000256" key="2">
    <source>
        <dbReference type="ARBA" id="ARBA00009399"/>
    </source>
</evidence>
<evidence type="ECO:0000256" key="6">
    <source>
        <dbReference type="SAM" id="Phobius"/>
    </source>
</evidence>
<evidence type="ECO:0000256" key="5">
    <source>
        <dbReference type="ARBA" id="ARBA00023136"/>
    </source>
</evidence>
<proteinExistence type="inferred from homology"/>
<evidence type="ECO:0000256" key="1">
    <source>
        <dbReference type="ARBA" id="ARBA00004141"/>
    </source>
</evidence>
<evidence type="ECO:0000256" key="3">
    <source>
        <dbReference type="ARBA" id="ARBA00022692"/>
    </source>
</evidence>
<feature type="transmembrane region" description="Helical" evidence="6">
    <location>
        <begin position="46"/>
        <end position="65"/>
    </location>
</feature>
<feature type="transmembrane region" description="Helical" evidence="6">
    <location>
        <begin position="21"/>
        <end position="40"/>
    </location>
</feature>
<dbReference type="PANTHER" id="PTHR38459">
    <property type="entry name" value="PROPHAGE BACTOPRENOL-LINKED GLUCOSE TRANSLOCASE HOMOLOG"/>
    <property type="match status" value="1"/>
</dbReference>
<keyword evidence="4 6" id="KW-1133">Transmembrane helix</keyword>
<feature type="transmembrane region" description="Helical" evidence="6">
    <location>
        <begin position="112"/>
        <end position="133"/>
    </location>
</feature>
<feature type="domain" description="GtrA/DPMS transmembrane" evidence="7">
    <location>
        <begin position="21"/>
        <end position="138"/>
    </location>
</feature>
<dbReference type="STRING" id="1121326.CLMAG_50820"/>
<comment type="subcellular location">
    <subcellularLocation>
        <location evidence="1">Membrane</location>
        <topology evidence="1">Multi-pass membrane protein</topology>
    </subcellularLocation>
</comment>
<protein>
    <submittedName>
        <fullName evidence="8">GtrA-like protein</fullName>
    </submittedName>
</protein>
<keyword evidence="5 6" id="KW-0472">Membrane</keyword>
<dbReference type="AlphaFoldDB" id="A0A161YH94"/>
<reference evidence="8 9" key="1">
    <citation type="submission" date="2016-04" db="EMBL/GenBank/DDBJ databases">
        <title>Genome sequence of Clostridium magnum DSM 2767.</title>
        <authorList>
            <person name="Poehlein A."/>
            <person name="Uhlig R."/>
            <person name="Fischer R."/>
            <person name="Bahl H."/>
            <person name="Daniel R."/>
        </authorList>
    </citation>
    <scope>NUCLEOTIDE SEQUENCE [LARGE SCALE GENOMIC DNA]</scope>
    <source>
        <strain evidence="8 9">DSM 2767</strain>
    </source>
</reference>
<dbReference type="PATRIC" id="fig|1121326.3.peg.5137"/>